<comment type="caution">
    <text evidence="3">The sequence shown here is derived from an EMBL/GenBank/DDBJ whole genome shotgun (WGS) entry which is preliminary data.</text>
</comment>
<dbReference type="AlphaFoldDB" id="A0A4V4IUP1"/>
<proteinExistence type="predicted"/>
<feature type="region of interest" description="Disordered" evidence="1">
    <location>
        <begin position="324"/>
        <end position="348"/>
    </location>
</feature>
<feature type="region of interest" description="Disordered" evidence="1">
    <location>
        <begin position="39"/>
        <end position="117"/>
    </location>
</feature>
<dbReference type="Pfam" id="PF10354">
    <property type="entry name" value="BMT5-like"/>
    <property type="match status" value="1"/>
</dbReference>
<organism evidence="3 4">
    <name type="scientific">Aureobasidium pullulans</name>
    <name type="common">Black yeast</name>
    <name type="synonym">Pullularia pullulans</name>
    <dbReference type="NCBI Taxonomy" id="5580"/>
    <lineage>
        <taxon>Eukaryota</taxon>
        <taxon>Fungi</taxon>
        <taxon>Dikarya</taxon>
        <taxon>Ascomycota</taxon>
        <taxon>Pezizomycotina</taxon>
        <taxon>Dothideomycetes</taxon>
        <taxon>Dothideomycetidae</taxon>
        <taxon>Dothideales</taxon>
        <taxon>Saccotheciaceae</taxon>
        <taxon>Aureobasidium</taxon>
    </lineage>
</organism>
<dbReference type="PANTHER" id="PTHR11538:SF26">
    <property type="entry name" value="FERREDOXIN-FOLD ANTICODON-BINDING DOMAIN-CONTAINING PROTEIN 1"/>
    <property type="match status" value="1"/>
</dbReference>
<protein>
    <recommendedName>
        <fullName evidence="2">25S rRNA (uridine-N(3))-methyltransferase BMT5-like domain-containing protein</fullName>
    </recommendedName>
</protein>
<feature type="compositionally biased region" description="Low complexity" evidence="1">
    <location>
        <begin position="103"/>
        <end position="115"/>
    </location>
</feature>
<sequence>MMHGGNGPFLPVDHRQCTNVNLRSCKESYQVIQIFQPPKQAHSYSATMGKSKRRKLQERKDHNEKSNKGRSRTNVREGPSRPKSQQAKSQQHAKASSEKKAKALAGTRQQQQQNQDPIIPFDALDRILIIGDGDLSFSRSLVDKHGCAALLATTYDTEAELLEKYPQAQENKDAIEAEEQRVLHGVDAAKLGQKEVKKQAGGWERVVFNFPHVGGKSTDVNRQVRYNQEMLVSFFKAVTPLLAPHGTVIVTLFEGEPYTLWNIRDLARHSGLEVQRSFRFQAEVYPGYSHARTLGNIEGGGGWKGEERPSRSYVFQHKGAGELVQKQQAKNNKRKKADESDDEDSDED</sequence>
<dbReference type="PANTHER" id="PTHR11538">
    <property type="entry name" value="PHENYLALANYL-TRNA SYNTHETASE"/>
    <property type="match status" value="1"/>
</dbReference>
<dbReference type="Proteomes" id="UP000304928">
    <property type="component" value="Unassembled WGS sequence"/>
</dbReference>
<dbReference type="EMBL" id="QZAR01000156">
    <property type="protein sequence ID" value="THW86257.1"/>
    <property type="molecule type" value="Genomic_DNA"/>
</dbReference>
<dbReference type="GO" id="GO:0070475">
    <property type="term" value="P:rRNA base methylation"/>
    <property type="evidence" value="ECO:0007669"/>
    <property type="project" value="InterPro"/>
</dbReference>
<feature type="compositionally biased region" description="Basic and acidic residues" evidence="1">
    <location>
        <begin position="58"/>
        <end position="67"/>
    </location>
</feature>
<feature type="compositionally biased region" description="Low complexity" evidence="1">
    <location>
        <begin position="83"/>
        <end position="94"/>
    </location>
</feature>
<evidence type="ECO:0000256" key="1">
    <source>
        <dbReference type="SAM" id="MobiDB-lite"/>
    </source>
</evidence>
<dbReference type="GO" id="GO:0005737">
    <property type="term" value="C:cytoplasm"/>
    <property type="evidence" value="ECO:0007669"/>
    <property type="project" value="TreeGrafter"/>
</dbReference>
<evidence type="ECO:0000313" key="4">
    <source>
        <dbReference type="Proteomes" id="UP000304928"/>
    </source>
</evidence>
<accession>A0A4V4IUP1</accession>
<evidence type="ECO:0000313" key="3">
    <source>
        <dbReference type="EMBL" id="THW86257.1"/>
    </source>
</evidence>
<dbReference type="InterPro" id="IPR019446">
    <property type="entry name" value="BMT5-like"/>
</dbReference>
<evidence type="ECO:0000259" key="2">
    <source>
        <dbReference type="Pfam" id="PF10354"/>
    </source>
</evidence>
<name>A0A4V4IUP1_AURPU</name>
<reference evidence="3 4" key="1">
    <citation type="submission" date="2018-10" db="EMBL/GenBank/DDBJ databases">
        <title>Fifty Aureobasidium pullulans genomes reveal a recombining polyextremotolerant generalist.</title>
        <authorList>
            <person name="Gostincar C."/>
            <person name="Turk M."/>
            <person name="Zajc J."/>
            <person name="Gunde-Cimerman N."/>
        </authorList>
    </citation>
    <scope>NUCLEOTIDE SEQUENCE [LARGE SCALE GENOMIC DNA]</scope>
    <source>
        <strain evidence="3 4">EXF-10507</strain>
    </source>
</reference>
<feature type="domain" description="25S rRNA (uridine-N(3))-methyltransferase BMT5-like" evidence="2">
    <location>
        <begin position="128"/>
        <end position="292"/>
    </location>
</feature>
<feature type="compositionally biased region" description="Acidic residues" evidence="1">
    <location>
        <begin position="339"/>
        <end position="348"/>
    </location>
</feature>
<dbReference type="GO" id="GO:0070042">
    <property type="term" value="F:rRNA (uridine-N3-)-methyltransferase activity"/>
    <property type="evidence" value="ECO:0007669"/>
    <property type="project" value="InterPro"/>
</dbReference>
<gene>
    <name evidence="3" type="ORF">D6D15_07516</name>
</gene>